<accession>A0A6J4N6Y0</accession>
<dbReference type="Pfam" id="PF13365">
    <property type="entry name" value="Trypsin_2"/>
    <property type="match status" value="1"/>
</dbReference>
<reference evidence="5" key="1">
    <citation type="submission" date="2020-02" db="EMBL/GenBank/DDBJ databases">
        <authorList>
            <person name="Meier V. D."/>
        </authorList>
    </citation>
    <scope>NUCLEOTIDE SEQUENCE</scope>
    <source>
        <strain evidence="5">AVDCRST_MAG94</strain>
    </source>
</reference>
<dbReference type="SMART" id="SM00228">
    <property type="entry name" value="PDZ"/>
    <property type="match status" value="1"/>
</dbReference>
<feature type="domain" description="PDZ" evidence="4">
    <location>
        <begin position="287"/>
        <end position="370"/>
    </location>
</feature>
<keyword evidence="3" id="KW-0378">Hydrolase</keyword>
<organism evidence="5">
    <name type="scientific">uncultured Leptolyngbya sp</name>
    <dbReference type="NCBI Taxonomy" id="332963"/>
    <lineage>
        <taxon>Bacteria</taxon>
        <taxon>Bacillati</taxon>
        <taxon>Cyanobacteriota</taxon>
        <taxon>Cyanophyceae</taxon>
        <taxon>Leptolyngbyales</taxon>
        <taxon>Leptolyngbyaceae</taxon>
        <taxon>Leptolyngbya group</taxon>
        <taxon>Leptolyngbya</taxon>
        <taxon>environmental samples</taxon>
    </lineage>
</organism>
<evidence type="ECO:0000256" key="1">
    <source>
        <dbReference type="ARBA" id="ARBA00010541"/>
    </source>
</evidence>
<dbReference type="InterPro" id="IPR001940">
    <property type="entry name" value="Peptidase_S1C"/>
</dbReference>
<evidence type="ECO:0000256" key="3">
    <source>
        <dbReference type="ARBA" id="ARBA00022801"/>
    </source>
</evidence>
<dbReference type="InterPro" id="IPR036034">
    <property type="entry name" value="PDZ_sf"/>
</dbReference>
<evidence type="ECO:0000256" key="2">
    <source>
        <dbReference type="ARBA" id="ARBA00022670"/>
    </source>
</evidence>
<dbReference type="PROSITE" id="PS50106">
    <property type="entry name" value="PDZ"/>
    <property type="match status" value="1"/>
</dbReference>
<evidence type="ECO:0000259" key="4">
    <source>
        <dbReference type="PROSITE" id="PS50106"/>
    </source>
</evidence>
<proteinExistence type="inferred from homology"/>
<dbReference type="InterPro" id="IPR009003">
    <property type="entry name" value="Peptidase_S1_PA"/>
</dbReference>
<dbReference type="Gene3D" id="2.30.42.10">
    <property type="match status" value="1"/>
</dbReference>
<keyword evidence="2 5" id="KW-0645">Protease</keyword>
<gene>
    <name evidence="5" type="ORF">AVDCRST_MAG94-4815</name>
</gene>
<dbReference type="GO" id="GO:0006508">
    <property type="term" value="P:proteolysis"/>
    <property type="evidence" value="ECO:0007669"/>
    <property type="project" value="UniProtKB-KW"/>
</dbReference>
<dbReference type="InterPro" id="IPR048172">
    <property type="entry name" value="HhoA_HhoB_HtrA-like"/>
</dbReference>
<dbReference type="Gene3D" id="2.40.10.120">
    <property type="match status" value="1"/>
</dbReference>
<dbReference type="PANTHER" id="PTHR22939:SF129">
    <property type="entry name" value="SERINE PROTEASE HTRA2, MITOCHONDRIAL"/>
    <property type="match status" value="1"/>
</dbReference>
<dbReference type="PROSITE" id="PS51257">
    <property type="entry name" value="PROKAR_LIPOPROTEIN"/>
    <property type="match status" value="1"/>
</dbReference>
<evidence type="ECO:0000313" key="5">
    <source>
        <dbReference type="EMBL" id="CAA9380012.1"/>
    </source>
</evidence>
<name>A0A6J4N6Y0_9CYAN</name>
<dbReference type="Pfam" id="PF13180">
    <property type="entry name" value="PDZ_2"/>
    <property type="match status" value="1"/>
</dbReference>
<dbReference type="GO" id="GO:0004252">
    <property type="term" value="F:serine-type endopeptidase activity"/>
    <property type="evidence" value="ECO:0007669"/>
    <property type="project" value="InterPro"/>
</dbReference>
<dbReference type="PRINTS" id="PR00834">
    <property type="entry name" value="PROTEASES2C"/>
</dbReference>
<comment type="similarity">
    <text evidence="1">Belongs to the peptidase S1C family.</text>
</comment>
<dbReference type="SUPFAM" id="SSF50156">
    <property type="entry name" value="PDZ domain-like"/>
    <property type="match status" value="1"/>
</dbReference>
<dbReference type="InterPro" id="IPR001478">
    <property type="entry name" value="PDZ"/>
</dbReference>
<sequence>MKRFFKQPIFYLAILLPLISSGCTDLRDRLIQSRPSPAATAIPNPSGQAVAPPDNSNFIAEVVREVGPAVVRIDATRRIDTPTVSGNPLVERFFGSQVPQERVQRGTGSGFIISADGQVLTNAHVVAEADEVTVVLKDGRRLAGKVVGADPVTDVAVVKVEATGLPAVKVGNSDNILSGQWAIAIGNPLGLSNTVTQGIISATGRSGSDIGIQDKRLDFIQTDAAINPGNSGGPLLNAQGEVIGVNTAIIGGAQGLGFAIPIETAERVADQLITTGRVEHPYLGIRMIELTPEIRQNINQSNLGLQVNQDQGVLIVEVAPNSPAARAGLRPGDIIAQVAGVRVQTAGQLQDQVEEASLGQPLELEVIRDSQTQRITLRPEQLPPVAPAQN</sequence>
<dbReference type="SUPFAM" id="SSF50494">
    <property type="entry name" value="Trypsin-like serine proteases"/>
    <property type="match status" value="1"/>
</dbReference>
<protein>
    <submittedName>
        <fullName evidence="5">HtrA protease/chaperone protein</fullName>
    </submittedName>
</protein>
<dbReference type="NCBIfam" id="NF041521">
    <property type="entry name" value="HhoA_HhoB_HtrA"/>
    <property type="match status" value="1"/>
</dbReference>
<dbReference type="PANTHER" id="PTHR22939">
    <property type="entry name" value="SERINE PROTEASE FAMILY S1C HTRA-RELATED"/>
    <property type="match status" value="1"/>
</dbReference>
<dbReference type="EMBL" id="CADCTY010001657">
    <property type="protein sequence ID" value="CAA9380012.1"/>
    <property type="molecule type" value="Genomic_DNA"/>
</dbReference>
<dbReference type="AlphaFoldDB" id="A0A6J4N6Y0"/>